<name>A0ABP0M8S9_9DINO</name>
<dbReference type="PANTHER" id="PTHR10037:SF62">
    <property type="entry name" value="SODIUM CHANNEL PROTEIN 60E"/>
    <property type="match status" value="1"/>
</dbReference>
<gene>
    <name evidence="9" type="ORF">SCF082_LOCUS26773</name>
</gene>
<evidence type="ECO:0000256" key="2">
    <source>
        <dbReference type="ARBA" id="ARBA00022692"/>
    </source>
</evidence>
<dbReference type="Proteomes" id="UP001642464">
    <property type="component" value="Unassembled WGS sequence"/>
</dbReference>
<feature type="compositionally biased region" description="Basic and acidic residues" evidence="6">
    <location>
        <begin position="1"/>
        <end position="20"/>
    </location>
</feature>
<keyword evidence="3" id="KW-0106">Calcium</keyword>
<dbReference type="InterPro" id="IPR002048">
    <property type="entry name" value="EF_hand_dom"/>
</dbReference>
<dbReference type="InterPro" id="IPR011992">
    <property type="entry name" value="EF-hand-dom_pair"/>
</dbReference>
<feature type="domain" description="EF-hand" evidence="8">
    <location>
        <begin position="476"/>
        <end position="511"/>
    </location>
</feature>
<dbReference type="CDD" id="cd00051">
    <property type="entry name" value="EFh"/>
    <property type="match status" value="1"/>
</dbReference>
<dbReference type="Gene3D" id="1.20.120.350">
    <property type="entry name" value="Voltage-gated potassium channels. Chain C"/>
    <property type="match status" value="1"/>
</dbReference>
<evidence type="ECO:0000259" key="8">
    <source>
        <dbReference type="PROSITE" id="PS50222"/>
    </source>
</evidence>
<evidence type="ECO:0000256" key="3">
    <source>
        <dbReference type="ARBA" id="ARBA00022837"/>
    </source>
</evidence>
<reference evidence="9 10" key="1">
    <citation type="submission" date="2024-02" db="EMBL/GenBank/DDBJ databases">
        <authorList>
            <person name="Chen Y."/>
            <person name="Shah S."/>
            <person name="Dougan E. K."/>
            <person name="Thang M."/>
            <person name="Chan C."/>
        </authorList>
    </citation>
    <scope>NUCLEOTIDE SEQUENCE [LARGE SCALE GENOMIC DNA]</scope>
</reference>
<evidence type="ECO:0000256" key="5">
    <source>
        <dbReference type="ARBA" id="ARBA00023136"/>
    </source>
</evidence>
<dbReference type="SUPFAM" id="SSF47473">
    <property type="entry name" value="EF-hand"/>
    <property type="match status" value="1"/>
</dbReference>
<protein>
    <submittedName>
        <fullName evidence="9">L type</fullName>
    </submittedName>
</protein>
<dbReference type="EMBL" id="CAXAMM010020446">
    <property type="protein sequence ID" value="CAK9047907.1"/>
    <property type="molecule type" value="Genomic_DNA"/>
</dbReference>
<feature type="region of interest" description="Disordered" evidence="6">
    <location>
        <begin position="1"/>
        <end position="21"/>
    </location>
</feature>
<comment type="caution">
    <text evidence="9">The sequence shown here is derived from an EMBL/GenBank/DDBJ whole genome shotgun (WGS) entry which is preliminary data.</text>
</comment>
<evidence type="ECO:0000313" key="10">
    <source>
        <dbReference type="Proteomes" id="UP001642464"/>
    </source>
</evidence>
<feature type="transmembrane region" description="Helical" evidence="7">
    <location>
        <begin position="117"/>
        <end position="137"/>
    </location>
</feature>
<dbReference type="PROSITE" id="PS50222">
    <property type="entry name" value="EF_HAND_2"/>
    <property type="match status" value="1"/>
</dbReference>
<dbReference type="Gene3D" id="1.10.238.10">
    <property type="entry name" value="EF-hand"/>
    <property type="match status" value="1"/>
</dbReference>
<dbReference type="InterPro" id="IPR027359">
    <property type="entry name" value="Volt_channel_dom_sf"/>
</dbReference>
<dbReference type="PROSITE" id="PS00018">
    <property type="entry name" value="EF_HAND_1"/>
    <property type="match status" value="2"/>
</dbReference>
<dbReference type="SMART" id="SM00054">
    <property type="entry name" value="EFh"/>
    <property type="match status" value="2"/>
</dbReference>
<evidence type="ECO:0000313" key="9">
    <source>
        <dbReference type="EMBL" id="CAK9047907.1"/>
    </source>
</evidence>
<evidence type="ECO:0000256" key="1">
    <source>
        <dbReference type="ARBA" id="ARBA00004141"/>
    </source>
</evidence>
<feature type="transmembrane region" description="Helical" evidence="7">
    <location>
        <begin position="157"/>
        <end position="175"/>
    </location>
</feature>
<dbReference type="PANTHER" id="PTHR10037">
    <property type="entry name" value="VOLTAGE-GATED CATION CHANNEL CALCIUM AND SODIUM"/>
    <property type="match status" value="1"/>
</dbReference>
<comment type="subcellular location">
    <subcellularLocation>
        <location evidence="1">Membrane</location>
        <topology evidence="1">Multi-pass membrane protein</topology>
    </subcellularLocation>
</comment>
<evidence type="ECO:0000256" key="7">
    <source>
        <dbReference type="SAM" id="Phobius"/>
    </source>
</evidence>
<feature type="transmembrane region" description="Helical" evidence="7">
    <location>
        <begin position="338"/>
        <end position="357"/>
    </location>
</feature>
<dbReference type="Pfam" id="PF13499">
    <property type="entry name" value="EF-hand_7"/>
    <property type="match status" value="1"/>
</dbReference>
<keyword evidence="2 7" id="KW-0812">Transmembrane</keyword>
<keyword evidence="5 7" id="KW-0472">Membrane</keyword>
<proteinExistence type="predicted"/>
<feature type="transmembrane region" description="Helical" evidence="7">
    <location>
        <begin position="369"/>
        <end position="394"/>
    </location>
</feature>
<dbReference type="InterPro" id="IPR018247">
    <property type="entry name" value="EF_Hand_1_Ca_BS"/>
</dbReference>
<feature type="transmembrane region" description="Helical" evidence="7">
    <location>
        <begin position="257"/>
        <end position="282"/>
    </location>
</feature>
<organism evidence="9 10">
    <name type="scientific">Durusdinium trenchii</name>
    <dbReference type="NCBI Taxonomy" id="1381693"/>
    <lineage>
        <taxon>Eukaryota</taxon>
        <taxon>Sar</taxon>
        <taxon>Alveolata</taxon>
        <taxon>Dinophyceae</taxon>
        <taxon>Suessiales</taxon>
        <taxon>Symbiodiniaceae</taxon>
        <taxon>Durusdinium</taxon>
    </lineage>
</organism>
<dbReference type="Pfam" id="PF00520">
    <property type="entry name" value="Ion_trans"/>
    <property type="match status" value="1"/>
</dbReference>
<dbReference type="SUPFAM" id="SSF81324">
    <property type="entry name" value="Voltage-gated potassium channels"/>
    <property type="match status" value="1"/>
</dbReference>
<accession>A0ABP0M8S9</accession>
<sequence length="577" mass="63932">MPPDVKHAPEGTWESERGFGEGEGACIDLDMAVMLREETRKALSRPRSDSDGAKAGFEHLGMASQATQDRCPGWPGPDFENVKIKEDPGSPSASYISQHVEPEPLPEGWLCEAAHRVAASSIFSTSIMLVIAFNLVMMGVEVDLATHLPPGEELPPGYLYVNIIIVCIFIFELAIKLTAYGLRLFFCGSEYLWNWFDVVIVVTSLVETIMDVVTKANVGNSLDSSHLRVMRAVRLARALRGVRVVKLIRSIGALRSIVLAIVSTLWSLVWTLVLLVILFYVIGVILAQLVADGCTALQADKALLESSAAADVAASDPSRTCDIVAGEDMRYWLDVPDAWTETMLTLFLSISGGLSWVEALDPLRRISSLASFLFISYVFLSIFAILNVVTGVFLRCRNAIESAQADKEIAIMKQMEWKEAQLRALKGVFVEIDADKSNVITTEELEVHASSGDEVGRDEVAMSKDSLTNFLESMDISTGDLRTLFRIMDQDGSGEISFEEFISGCMTLQGPAQSIQVEDLRHQTMILRKDIQRIGREYCSRASDRARVRAVRVRKWGRQEAIPSDRRMDLESRILKV</sequence>
<keyword evidence="4 7" id="KW-1133">Transmembrane helix</keyword>
<dbReference type="InterPro" id="IPR043203">
    <property type="entry name" value="VGCC_Ca_Na"/>
</dbReference>
<dbReference type="Gene3D" id="1.10.287.70">
    <property type="match status" value="1"/>
</dbReference>
<evidence type="ECO:0000256" key="4">
    <source>
        <dbReference type="ARBA" id="ARBA00022989"/>
    </source>
</evidence>
<keyword evidence="10" id="KW-1185">Reference proteome</keyword>
<dbReference type="InterPro" id="IPR005821">
    <property type="entry name" value="Ion_trans_dom"/>
</dbReference>
<evidence type="ECO:0000256" key="6">
    <source>
        <dbReference type="SAM" id="MobiDB-lite"/>
    </source>
</evidence>